<keyword evidence="2 3" id="KW-0067">ATP-binding</keyword>
<evidence type="ECO:0000259" key="5">
    <source>
        <dbReference type="PROSITE" id="PS50011"/>
    </source>
</evidence>
<evidence type="ECO:0000256" key="4">
    <source>
        <dbReference type="RuleBase" id="RU000304"/>
    </source>
</evidence>
<dbReference type="SUPFAM" id="SSF56112">
    <property type="entry name" value="Protein kinase-like (PK-like)"/>
    <property type="match status" value="1"/>
</dbReference>
<sequence>MIDDLQMHETLSQKGYEYKEFLGKGGFSSVLLCHNKKYQHSFAIKKAIKHKLSMEEYNHLINLNHPNIIKLYDTFEDESSKYLVMEYCSNGTIKDKGNLPYEKFIYYAKQILNAIAFCHSNNIAHRDIKPENIFLDQYDHAKLADFGMAKHFQFDGKSNEKCGSLMFLAPEMLQCQEICPFKADIWALGITFFFMATGQYPFHASTREELAQMIFRGEINYNSYPLNPKIRFLLKKMTSKNQENRPTAEKLLELPMFSSENSKLPILPRDKSSTHLLNLSNYRTQSKVNLTESTNEIITPKQKDTAKSNLSLNAYRTIILRPGIRNAKTHFLQSKTF</sequence>
<dbReference type="InterPro" id="IPR011009">
    <property type="entry name" value="Kinase-like_dom_sf"/>
</dbReference>
<keyword evidence="4" id="KW-0723">Serine/threonine-protein kinase</keyword>
<proteinExistence type="inferred from homology"/>
<dbReference type="SMART" id="SM00220">
    <property type="entry name" value="S_TKc"/>
    <property type="match status" value="1"/>
</dbReference>
<dbReference type="PANTHER" id="PTHR24362:SF309">
    <property type="entry name" value="PROTEIN KINASE DOMAIN-CONTAINING PROTEIN"/>
    <property type="match status" value="1"/>
</dbReference>
<dbReference type="PROSITE" id="PS00108">
    <property type="entry name" value="PROTEIN_KINASE_ST"/>
    <property type="match status" value="1"/>
</dbReference>
<dbReference type="EMBL" id="JAPFFF010000003">
    <property type="protein sequence ID" value="KAK8893908.1"/>
    <property type="molecule type" value="Genomic_DNA"/>
</dbReference>
<keyword evidence="1 3" id="KW-0547">Nucleotide-binding</keyword>
<comment type="similarity">
    <text evidence="4">Belongs to the protein kinase superfamily.</text>
</comment>
<dbReference type="Pfam" id="PF00069">
    <property type="entry name" value="Pkinase"/>
    <property type="match status" value="1"/>
</dbReference>
<evidence type="ECO:0000256" key="1">
    <source>
        <dbReference type="ARBA" id="ARBA00022741"/>
    </source>
</evidence>
<dbReference type="PROSITE" id="PS50011">
    <property type="entry name" value="PROTEIN_KINASE_DOM"/>
    <property type="match status" value="1"/>
</dbReference>
<dbReference type="InterPro" id="IPR008271">
    <property type="entry name" value="Ser/Thr_kinase_AS"/>
</dbReference>
<evidence type="ECO:0000313" key="7">
    <source>
        <dbReference type="Proteomes" id="UP001470230"/>
    </source>
</evidence>
<keyword evidence="4" id="KW-0418">Kinase</keyword>
<dbReference type="InterPro" id="IPR000719">
    <property type="entry name" value="Prot_kinase_dom"/>
</dbReference>
<dbReference type="Gene3D" id="1.10.510.10">
    <property type="entry name" value="Transferase(Phosphotransferase) domain 1"/>
    <property type="match status" value="1"/>
</dbReference>
<dbReference type="Proteomes" id="UP001470230">
    <property type="component" value="Unassembled WGS sequence"/>
</dbReference>
<feature type="domain" description="Protein kinase" evidence="5">
    <location>
        <begin position="16"/>
        <end position="257"/>
    </location>
</feature>
<keyword evidence="4" id="KW-0808">Transferase</keyword>
<dbReference type="PROSITE" id="PS00107">
    <property type="entry name" value="PROTEIN_KINASE_ATP"/>
    <property type="match status" value="1"/>
</dbReference>
<evidence type="ECO:0000313" key="6">
    <source>
        <dbReference type="EMBL" id="KAK8893908.1"/>
    </source>
</evidence>
<protein>
    <recommendedName>
        <fullName evidence="5">Protein kinase domain-containing protein</fullName>
    </recommendedName>
</protein>
<organism evidence="6 7">
    <name type="scientific">Tritrichomonas musculus</name>
    <dbReference type="NCBI Taxonomy" id="1915356"/>
    <lineage>
        <taxon>Eukaryota</taxon>
        <taxon>Metamonada</taxon>
        <taxon>Parabasalia</taxon>
        <taxon>Tritrichomonadida</taxon>
        <taxon>Tritrichomonadidae</taxon>
        <taxon>Tritrichomonas</taxon>
    </lineage>
</organism>
<feature type="binding site" evidence="3">
    <location>
        <position position="46"/>
    </location>
    <ligand>
        <name>ATP</name>
        <dbReference type="ChEBI" id="CHEBI:30616"/>
    </ligand>
</feature>
<gene>
    <name evidence="6" type="ORF">M9Y10_022337</name>
</gene>
<accession>A0ABR2KS75</accession>
<reference evidence="6 7" key="1">
    <citation type="submission" date="2024-04" db="EMBL/GenBank/DDBJ databases">
        <title>Tritrichomonas musculus Genome.</title>
        <authorList>
            <person name="Alves-Ferreira E."/>
            <person name="Grigg M."/>
            <person name="Lorenzi H."/>
            <person name="Galac M."/>
        </authorList>
    </citation>
    <scope>NUCLEOTIDE SEQUENCE [LARGE SCALE GENOMIC DNA]</scope>
    <source>
        <strain evidence="6 7">EAF2021</strain>
    </source>
</reference>
<evidence type="ECO:0000256" key="2">
    <source>
        <dbReference type="ARBA" id="ARBA00022840"/>
    </source>
</evidence>
<keyword evidence="7" id="KW-1185">Reference proteome</keyword>
<name>A0ABR2KS75_9EUKA</name>
<dbReference type="InterPro" id="IPR017441">
    <property type="entry name" value="Protein_kinase_ATP_BS"/>
</dbReference>
<evidence type="ECO:0000256" key="3">
    <source>
        <dbReference type="PROSITE-ProRule" id="PRU10141"/>
    </source>
</evidence>
<dbReference type="PANTHER" id="PTHR24362">
    <property type="entry name" value="SERINE/THREONINE-PROTEIN KINASE NEK"/>
    <property type="match status" value="1"/>
</dbReference>
<comment type="caution">
    <text evidence="6">The sequence shown here is derived from an EMBL/GenBank/DDBJ whole genome shotgun (WGS) entry which is preliminary data.</text>
</comment>